<gene>
    <name evidence="12" type="ORF">GH714_041380</name>
</gene>
<evidence type="ECO:0000256" key="7">
    <source>
        <dbReference type="ARBA" id="ARBA00022737"/>
    </source>
</evidence>
<dbReference type="GO" id="GO:0051119">
    <property type="term" value="F:sugar transmembrane transporter activity"/>
    <property type="evidence" value="ECO:0007669"/>
    <property type="project" value="InterPro"/>
</dbReference>
<feature type="transmembrane region" description="Helical" evidence="11">
    <location>
        <begin position="165"/>
        <end position="185"/>
    </location>
</feature>
<sequence>MMVNKEVARNIIGIIGNVLSFCLFCSPIPTFVAILKSKSVGEFKPDTYLATILNCFLWSFYGLPVVHRDTLLMSINNIGIAMEAVYVIIFFIHAQRSGRVKVLKWIFIELVFLATLVTSTLKFIDTHEQRSKIVGIICLIFNILMYASPLSIMRKVITAKSVMYMPFYLSLAIFLNGIIWVIYAVVDKLDVFILIGNCVGILSGAIQLVLHACYQKANGKPAPDLQLQLQPSTLEL</sequence>
<dbReference type="GO" id="GO:0051260">
    <property type="term" value="P:protein homooligomerization"/>
    <property type="evidence" value="ECO:0007669"/>
    <property type="project" value="UniProtKB-ARBA"/>
</dbReference>
<dbReference type="PANTHER" id="PTHR10791">
    <property type="entry name" value="RAG1-ACTIVATING PROTEIN 1"/>
    <property type="match status" value="1"/>
</dbReference>
<evidence type="ECO:0000256" key="5">
    <source>
        <dbReference type="ARBA" id="ARBA00022597"/>
    </source>
</evidence>
<evidence type="ECO:0000256" key="9">
    <source>
        <dbReference type="ARBA" id="ARBA00023136"/>
    </source>
</evidence>
<evidence type="ECO:0000256" key="1">
    <source>
        <dbReference type="ARBA" id="ARBA00004651"/>
    </source>
</evidence>
<protein>
    <recommendedName>
        <fullName evidence="11">Bidirectional sugar transporter SWEET</fullName>
    </recommendedName>
</protein>
<comment type="caution">
    <text evidence="11">Lacks conserved residue(s) required for the propagation of feature annotation.</text>
</comment>
<dbReference type="FunFam" id="1.20.1280.290:FF:000002">
    <property type="entry name" value="Bidirectional sugar transporter SWEET"/>
    <property type="match status" value="1"/>
</dbReference>
<comment type="function">
    <text evidence="11">Mediates both low-affinity uptake and efflux of sugar across the membrane.</text>
</comment>
<dbReference type="InterPro" id="IPR047664">
    <property type="entry name" value="SWEET"/>
</dbReference>
<dbReference type="PANTHER" id="PTHR10791:SF30">
    <property type="entry name" value="SUGAR TRANSPORTER SWEET1"/>
    <property type="match status" value="1"/>
</dbReference>
<keyword evidence="13" id="KW-1185">Reference proteome</keyword>
<dbReference type="GO" id="GO:0005886">
    <property type="term" value="C:plasma membrane"/>
    <property type="evidence" value="ECO:0007669"/>
    <property type="project" value="UniProtKB-SubCell"/>
</dbReference>
<comment type="caution">
    <text evidence="12">The sequence shown here is derived from an EMBL/GenBank/DDBJ whole genome shotgun (WGS) entry which is preliminary data.</text>
</comment>
<evidence type="ECO:0000256" key="8">
    <source>
        <dbReference type="ARBA" id="ARBA00022989"/>
    </source>
</evidence>
<reference evidence="12 13" key="1">
    <citation type="journal article" date="2020" name="Mol. Plant">
        <title>The Chromosome-Based Rubber Tree Genome Provides New Insights into Spurge Genome Evolution and Rubber Biosynthesis.</title>
        <authorList>
            <person name="Liu J."/>
            <person name="Shi C."/>
            <person name="Shi C.C."/>
            <person name="Li W."/>
            <person name="Zhang Q.J."/>
            <person name="Zhang Y."/>
            <person name="Li K."/>
            <person name="Lu H.F."/>
            <person name="Shi C."/>
            <person name="Zhu S.T."/>
            <person name="Xiao Z.Y."/>
            <person name="Nan H."/>
            <person name="Yue Y."/>
            <person name="Zhu X.G."/>
            <person name="Wu Y."/>
            <person name="Hong X.N."/>
            <person name="Fan G.Y."/>
            <person name="Tong Y."/>
            <person name="Zhang D."/>
            <person name="Mao C.L."/>
            <person name="Liu Y.L."/>
            <person name="Hao S.J."/>
            <person name="Liu W.Q."/>
            <person name="Lv M.Q."/>
            <person name="Zhang H.B."/>
            <person name="Liu Y."/>
            <person name="Hu-Tang G.R."/>
            <person name="Wang J.P."/>
            <person name="Wang J.H."/>
            <person name="Sun Y.H."/>
            <person name="Ni S.B."/>
            <person name="Chen W.B."/>
            <person name="Zhang X.C."/>
            <person name="Jiao Y.N."/>
            <person name="Eichler E.E."/>
            <person name="Li G.H."/>
            <person name="Liu X."/>
            <person name="Gao L.Z."/>
        </authorList>
    </citation>
    <scope>NUCLEOTIDE SEQUENCE [LARGE SCALE GENOMIC DNA]</scope>
    <source>
        <strain evidence="13">cv. GT1</strain>
        <tissue evidence="12">Leaf</tissue>
    </source>
</reference>
<comment type="subcellular location">
    <subcellularLocation>
        <location evidence="1">Cell membrane</location>
        <topology evidence="1">Multi-pass membrane protein</topology>
    </subcellularLocation>
</comment>
<dbReference type="Pfam" id="PF03083">
    <property type="entry name" value="MtN3_slv"/>
    <property type="match status" value="2"/>
</dbReference>
<dbReference type="Proteomes" id="UP000467840">
    <property type="component" value="Chromosome 15"/>
</dbReference>
<keyword evidence="5 11" id="KW-0762">Sugar transport</keyword>
<proteinExistence type="inferred from homology"/>
<dbReference type="FunFam" id="1.20.1280.290:FF:000001">
    <property type="entry name" value="Bidirectional sugar transporter SWEET"/>
    <property type="match status" value="1"/>
</dbReference>
<evidence type="ECO:0000256" key="11">
    <source>
        <dbReference type="RuleBase" id="RU910715"/>
    </source>
</evidence>
<keyword evidence="4" id="KW-1003">Cell membrane</keyword>
<organism evidence="12 13">
    <name type="scientific">Hevea brasiliensis</name>
    <name type="common">Para rubber tree</name>
    <name type="synonym">Siphonia brasiliensis</name>
    <dbReference type="NCBI Taxonomy" id="3981"/>
    <lineage>
        <taxon>Eukaryota</taxon>
        <taxon>Viridiplantae</taxon>
        <taxon>Streptophyta</taxon>
        <taxon>Embryophyta</taxon>
        <taxon>Tracheophyta</taxon>
        <taxon>Spermatophyta</taxon>
        <taxon>Magnoliopsida</taxon>
        <taxon>eudicotyledons</taxon>
        <taxon>Gunneridae</taxon>
        <taxon>Pentapetalae</taxon>
        <taxon>rosids</taxon>
        <taxon>fabids</taxon>
        <taxon>Malpighiales</taxon>
        <taxon>Euphorbiaceae</taxon>
        <taxon>Crotonoideae</taxon>
        <taxon>Micrandreae</taxon>
        <taxon>Hevea</taxon>
    </lineage>
</organism>
<feature type="transmembrane region" description="Helical" evidence="11">
    <location>
        <begin position="12"/>
        <end position="35"/>
    </location>
</feature>
<comment type="function">
    <text evidence="10">Mediates both low-affinity uptake and efflux of sugar across the plasma membrane.</text>
</comment>
<evidence type="ECO:0000313" key="12">
    <source>
        <dbReference type="EMBL" id="KAF2316129.1"/>
    </source>
</evidence>
<keyword evidence="8 11" id="KW-1133">Transmembrane helix</keyword>
<evidence type="ECO:0000313" key="13">
    <source>
        <dbReference type="Proteomes" id="UP000467840"/>
    </source>
</evidence>
<name>A0A6A6MVZ2_HEVBR</name>
<evidence type="ECO:0000256" key="6">
    <source>
        <dbReference type="ARBA" id="ARBA00022692"/>
    </source>
</evidence>
<keyword evidence="6 11" id="KW-0812">Transmembrane</keyword>
<dbReference type="InterPro" id="IPR004316">
    <property type="entry name" value="SWEET_rpt"/>
</dbReference>
<feature type="transmembrane region" description="Helical" evidence="11">
    <location>
        <begin position="133"/>
        <end position="153"/>
    </location>
</feature>
<feature type="transmembrane region" description="Helical" evidence="11">
    <location>
        <begin position="71"/>
        <end position="91"/>
    </location>
</feature>
<dbReference type="EMBL" id="JAAGAX010000005">
    <property type="protein sequence ID" value="KAF2316129.1"/>
    <property type="molecule type" value="Genomic_DNA"/>
</dbReference>
<keyword evidence="3 11" id="KW-0813">Transport</keyword>
<keyword evidence="7" id="KW-0677">Repeat</keyword>
<evidence type="ECO:0000256" key="4">
    <source>
        <dbReference type="ARBA" id="ARBA00022475"/>
    </source>
</evidence>
<feature type="transmembrane region" description="Helical" evidence="11">
    <location>
        <begin position="103"/>
        <end position="121"/>
    </location>
</feature>
<accession>A0A6A6MVZ2</accession>
<dbReference type="Gene3D" id="1.20.1280.290">
    <property type="match status" value="2"/>
</dbReference>
<evidence type="ECO:0000256" key="10">
    <source>
        <dbReference type="ARBA" id="ARBA00037238"/>
    </source>
</evidence>
<evidence type="ECO:0000256" key="2">
    <source>
        <dbReference type="ARBA" id="ARBA00007809"/>
    </source>
</evidence>
<evidence type="ECO:0000256" key="3">
    <source>
        <dbReference type="ARBA" id="ARBA00022448"/>
    </source>
</evidence>
<comment type="similarity">
    <text evidence="2 11">Belongs to the SWEET sugar transporter family.</text>
</comment>
<keyword evidence="9 11" id="KW-0472">Membrane</keyword>
<dbReference type="AlphaFoldDB" id="A0A6A6MVZ2"/>
<feature type="transmembrane region" description="Helical" evidence="11">
    <location>
        <begin position="191"/>
        <end position="210"/>
    </location>
</feature>